<gene>
    <name evidence="2" type="ORF">D9757_001196</name>
</gene>
<feature type="region of interest" description="Disordered" evidence="1">
    <location>
        <begin position="313"/>
        <end position="344"/>
    </location>
</feature>
<accession>A0A8H5MFY6</accession>
<reference evidence="2 3" key="1">
    <citation type="journal article" date="2020" name="ISME J.">
        <title>Uncovering the hidden diversity of litter-decomposition mechanisms in mushroom-forming fungi.</title>
        <authorList>
            <person name="Floudas D."/>
            <person name="Bentzer J."/>
            <person name="Ahren D."/>
            <person name="Johansson T."/>
            <person name="Persson P."/>
            <person name="Tunlid A."/>
        </authorList>
    </citation>
    <scope>NUCLEOTIDE SEQUENCE [LARGE SCALE GENOMIC DNA]</scope>
    <source>
        <strain evidence="2 3">CBS 406.79</strain>
    </source>
</reference>
<protein>
    <submittedName>
        <fullName evidence="2">Uncharacterized protein</fullName>
    </submittedName>
</protein>
<feature type="compositionally biased region" description="Polar residues" evidence="1">
    <location>
        <begin position="315"/>
        <end position="341"/>
    </location>
</feature>
<feature type="compositionally biased region" description="Basic and acidic residues" evidence="1">
    <location>
        <begin position="875"/>
        <end position="884"/>
    </location>
</feature>
<proteinExistence type="predicted"/>
<feature type="compositionally biased region" description="Low complexity" evidence="1">
    <location>
        <begin position="644"/>
        <end position="659"/>
    </location>
</feature>
<feature type="compositionally biased region" description="Basic and acidic residues" evidence="1">
    <location>
        <begin position="845"/>
        <end position="861"/>
    </location>
</feature>
<feature type="region of interest" description="Disordered" evidence="1">
    <location>
        <begin position="279"/>
        <end position="299"/>
    </location>
</feature>
<comment type="caution">
    <text evidence="2">The sequence shown here is derived from an EMBL/GenBank/DDBJ whole genome shotgun (WGS) entry which is preliminary data.</text>
</comment>
<feature type="region of interest" description="Disordered" evidence="1">
    <location>
        <begin position="368"/>
        <end position="405"/>
    </location>
</feature>
<name>A0A8H5MFY6_9AGAR</name>
<feature type="region of interest" description="Disordered" evidence="1">
    <location>
        <begin position="812"/>
        <end position="902"/>
    </location>
</feature>
<dbReference type="AlphaFoldDB" id="A0A8H5MFY6"/>
<feature type="region of interest" description="Disordered" evidence="1">
    <location>
        <begin position="442"/>
        <end position="526"/>
    </location>
</feature>
<dbReference type="EMBL" id="JAACJN010000003">
    <property type="protein sequence ID" value="KAF5393035.1"/>
    <property type="molecule type" value="Genomic_DNA"/>
</dbReference>
<feature type="compositionally biased region" description="Basic and acidic residues" evidence="1">
    <location>
        <begin position="473"/>
        <end position="483"/>
    </location>
</feature>
<feature type="compositionally biased region" description="Basic and acidic residues" evidence="1">
    <location>
        <begin position="516"/>
        <end position="526"/>
    </location>
</feature>
<feature type="compositionally biased region" description="Polar residues" evidence="1">
    <location>
        <begin position="627"/>
        <end position="643"/>
    </location>
</feature>
<feature type="compositionally biased region" description="Low complexity" evidence="1">
    <location>
        <begin position="283"/>
        <end position="299"/>
    </location>
</feature>
<evidence type="ECO:0000256" key="1">
    <source>
        <dbReference type="SAM" id="MobiDB-lite"/>
    </source>
</evidence>
<organism evidence="2 3">
    <name type="scientific">Collybiopsis confluens</name>
    <dbReference type="NCBI Taxonomy" id="2823264"/>
    <lineage>
        <taxon>Eukaryota</taxon>
        <taxon>Fungi</taxon>
        <taxon>Dikarya</taxon>
        <taxon>Basidiomycota</taxon>
        <taxon>Agaricomycotina</taxon>
        <taxon>Agaricomycetes</taxon>
        <taxon>Agaricomycetidae</taxon>
        <taxon>Agaricales</taxon>
        <taxon>Marasmiineae</taxon>
        <taxon>Omphalotaceae</taxon>
        <taxon>Collybiopsis</taxon>
    </lineage>
</organism>
<feature type="compositionally biased region" description="Low complexity" evidence="1">
    <location>
        <begin position="392"/>
        <end position="405"/>
    </location>
</feature>
<dbReference type="Proteomes" id="UP000518752">
    <property type="component" value="Unassembled WGS sequence"/>
</dbReference>
<evidence type="ECO:0000313" key="2">
    <source>
        <dbReference type="EMBL" id="KAF5393035.1"/>
    </source>
</evidence>
<dbReference type="OrthoDB" id="2563191at2759"/>
<feature type="compositionally biased region" description="Basic and acidic residues" evidence="1">
    <location>
        <begin position="442"/>
        <end position="451"/>
    </location>
</feature>
<sequence length="902" mass="96985">MASNEQGTVMHACKCLNVQLRSSPPPSSSAESGLPSASGWSTIFVAQDEDIKITYPHLTLRSRHRAPYIPDPTRCARYTTLTCLACKTLVYRIHQAVSIDDEVSIREGPIVLKGWAETEVLRSSSGWLELAANGVLVGESAVRQQKTLPQFSDLFGIILPAPSASPSLALLPDSESSSQSPPLPKYQLPPIPPIFPEPKSTSSLYAVLAAISTHHSSEMRTQAEEYIDGLVNEKVNEIQRAEASLKRSVQILLQTHGDGVKKAEQEYHALQGGSVLQSVSKETAPSSSPTSSSTPVFSGVPSSVIRDFVPMRITPSPSTAASVPAQASNQRSSRPQVSPISGSLPRVSALSASLATSSFHHPNAQARDITAGSASTSSTPAHLTHSSDTDSLHSLQSASSATLTSPQDVNHVFQFRRNVNDDINTAASLRYFQIEEEMERREIEKEKRENRSSAAGSGAATVSDKSSTSAKGKSRELHGRQKVEQTIQNGPSRSQSHTSKAKGKRKVVTFDVQVDEPEHVQDPKRNLDTEGMFSQMLFDLEDEPNDGQARNSVVLPLIEPANQLPSSSRPRSVKRILSGNAAPPLSFSYLRPASLPAPPAHIPLATSVTVQNPTNPTPTPTIGPPKSNDTNDTKSQANDSSENTSPTSIPISEISSPTRSLDRERNANILNLVGASLPSHRAAWAGKDDRAVYETFLRGAREDNDLYEEEEYENDEYDDTQAIHDRASSAAWAPSSVSVGIPRSRGSKKKAPVLSLASYHPALVLPNNVNVDADTDAFSASESSKDRRLMSSEAIRRAAYAERDVERGIDPGALDYVAGTSGGVDHEDNGDGSSSADESVPESIDGEKKKKEGVEGHDRGTPRVSNGGRNGTSGRGRDRAHKILESQAKSGVPDDGMWRSLI</sequence>
<feature type="region of interest" description="Disordered" evidence="1">
    <location>
        <begin position="608"/>
        <end position="660"/>
    </location>
</feature>
<evidence type="ECO:0000313" key="3">
    <source>
        <dbReference type="Proteomes" id="UP000518752"/>
    </source>
</evidence>
<keyword evidence="3" id="KW-1185">Reference proteome</keyword>
<feature type="compositionally biased region" description="Polar residues" evidence="1">
    <location>
        <begin position="484"/>
        <end position="498"/>
    </location>
</feature>
<feature type="compositionally biased region" description="Low complexity" evidence="1">
    <location>
        <begin position="370"/>
        <end position="381"/>
    </location>
</feature>